<protein>
    <recommendedName>
        <fullName evidence="3">DUF433 domain-containing protein</fullName>
    </recommendedName>
</protein>
<reference evidence="2" key="1">
    <citation type="submission" date="2015-08" db="EMBL/GenBank/DDBJ databases">
        <authorList>
            <person name="Varghese N."/>
        </authorList>
    </citation>
    <scope>NUCLEOTIDE SEQUENCE [LARGE SCALE GENOMIC DNA]</scope>
    <source>
        <strain evidence="2">DSM 23407</strain>
    </source>
</reference>
<evidence type="ECO:0000313" key="2">
    <source>
        <dbReference type="Proteomes" id="UP000183900"/>
    </source>
</evidence>
<name>A0A0K6HPQ0_9HYPH</name>
<gene>
    <name evidence="1" type="ORF">Ga0061067_102143</name>
</gene>
<dbReference type="EMBL" id="CYHE01000002">
    <property type="protein sequence ID" value="CUA92811.1"/>
    <property type="molecule type" value="Genomic_DNA"/>
</dbReference>
<proteinExistence type="predicted"/>
<keyword evidence="2" id="KW-1185">Reference proteome</keyword>
<dbReference type="Proteomes" id="UP000183900">
    <property type="component" value="Unassembled WGS sequence"/>
</dbReference>
<sequence>MKEFISAGLAVQTIRRCLIHAQECVGASHPFSTQRFLTDGRTIFLNSVSPDDQETLLDLRQKQYVLKSVIERTFKDLDIEEGSVTRWRPFKGKPSIIIDPDLVFGQPTTAHYNIPTITLAQAVKAEGSEQLVSELYEVPVQVVRDAVAYEEQLAA</sequence>
<evidence type="ECO:0008006" key="3">
    <source>
        <dbReference type="Google" id="ProtNLM"/>
    </source>
</evidence>
<accession>A0A0K6HPQ0</accession>
<evidence type="ECO:0000313" key="1">
    <source>
        <dbReference type="EMBL" id="CUA92811.1"/>
    </source>
</evidence>
<organism evidence="1 2">
    <name type="scientific">Pannonibacter indicus</name>
    <dbReference type="NCBI Taxonomy" id="466044"/>
    <lineage>
        <taxon>Bacteria</taxon>
        <taxon>Pseudomonadati</taxon>
        <taxon>Pseudomonadota</taxon>
        <taxon>Alphaproteobacteria</taxon>
        <taxon>Hyphomicrobiales</taxon>
        <taxon>Stappiaceae</taxon>
        <taxon>Pannonibacter</taxon>
    </lineage>
</organism>
<dbReference type="RefSeq" id="WP_244269995.1">
    <property type="nucleotide sequence ID" value="NZ_CYHE01000002.1"/>
</dbReference>
<dbReference type="AlphaFoldDB" id="A0A0K6HPQ0"/>